<evidence type="ECO:0000256" key="3">
    <source>
        <dbReference type="ARBA" id="ARBA00007866"/>
    </source>
</evidence>
<dbReference type="GO" id="GO:0042597">
    <property type="term" value="C:periplasmic space"/>
    <property type="evidence" value="ECO:0007669"/>
    <property type="project" value="UniProtKB-SubCell"/>
</dbReference>
<dbReference type="NCBIfam" id="TIGR02866">
    <property type="entry name" value="CoxB"/>
    <property type="match status" value="1"/>
</dbReference>
<dbReference type="InterPro" id="IPR034236">
    <property type="entry name" value="CuRO_CcO_Caa3_II"/>
</dbReference>
<keyword evidence="9 19" id="KW-0479">Metal-binding</keyword>
<comment type="similarity">
    <text evidence="3">Belongs to the cytochrome c oxidase subunit 2 family.</text>
</comment>
<evidence type="ECO:0000256" key="14">
    <source>
        <dbReference type="ARBA" id="ARBA00023008"/>
    </source>
</evidence>
<evidence type="ECO:0000256" key="17">
    <source>
        <dbReference type="ARBA" id="ARBA00031399"/>
    </source>
</evidence>
<evidence type="ECO:0000259" key="22">
    <source>
        <dbReference type="PROSITE" id="PS51007"/>
    </source>
</evidence>
<dbReference type="InterPro" id="IPR036909">
    <property type="entry name" value="Cyt_c-like_dom_sf"/>
</dbReference>
<dbReference type="PROSITE" id="PS51007">
    <property type="entry name" value="CYTC"/>
    <property type="match status" value="1"/>
</dbReference>
<keyword evidence="7" id="KW-0679">Respiratory chain</keyword>
<comment type="subcellular location">
    <subcellularLocation>
        <location evidence="1">Membrane</location>
        <topology evidence="1">Multi-pass membrane protein</topology>
    </subcellularLocation>
    <subcellularLocation>
        <location evidence="2">Periplasm</location>
    </subcellularLocation>
</comment>
<dbReference type="InterPro" id="IPR002429">
    <property type="entry name" value="CcO_II-like_C"/>
</dbReference>
<protein>
    <recommendedName>
        <fullName evidence="4">cytochrome-c oxidase</fullName>
        <ecNumber evidence="4">7.1.1.9</ecNumber>
    </recommendedName>
    <alternativeName>
        <fullName evidence="17">Cytochrome aa3 subunit 2</fullName>
    </alternativeName>
</protein>
<dbReference type="CDD" id="cd04213">
    <property type="entry name" value="CuRO_CcO_Caa3_II"/>
    <property type="match status" value="1"/>
</dbReference>
<dbReference type="GO" id="GO:0005507">
    <property type="term" value="F:copper ion binding"/>
    <property type="evidence" value="ECO:0007669"/>
    <property type="project" value="InterPro"/>
</dbReference>
<dbReference type="KEGG" id="bcai:K788_0004720"/>
<evidence type="ECO:0000256" key="12">
    <source>
        <dbReference type="ARBA" id="ARBA00022989"/>
    </source>
</evidence>
<evidence type="ECO:0000259" key="21">
    <source>
        <dbReference type="PROSITE" id="PS50857"/>
    </source>
</evidence>
<dbReference type="GO" id="GO:0016491">
    <property type="term" value="F:oxidoreductase activity"/>
    <property type="evidence" value="ECO:0007669"/>
    <property type="project" value="UniProtKB-KW"/>
</dbReference>
<dbReference type="InterPro" id="IPR014222">
    <property type="entry name" value="Cyt_c_oxidase_su2"/>
</dbReference>
<dbReference type="Gene3D" id="2.60.40.420">
    <property type="entry name" value="Cupredoxins - blue copper proteins"/>
    <property type="match status" value="1"/>
</dbReference>
<evidence type="ECO:0000256" key="8">
    <source>
        <dbReference type="ARBA" id="ARBA00022692"/>
    </source>
</evidence>
<dbReference type="GO" id="GO:0020037">
    <property type="term" value="F:heme binding"/>
    <property type="evidence" value="ECO:0007669"/>
    <property type="project" value="InterPro"/>
</dbReference>
<evidence type="ECO:0000256" key="11">
    <source>
        <dbReference type="ARBA" id="ARBA00022982"/>
    </source>
</evidence>
<dbReference type="SUPFAM" id="SSF46626">
    <property type="entry name" value="Cytochrome c"/>
    <property type="match status" value="1"/>
</dbReference>
<feature type="transmembrane region" description="Helical" evidence="20">
    <location>
        <begin position="119"/>
        <end position="137"/>
    </location>
</feature>
<name>A0A0P0RJU0_9BURK</name>
<feature type="domain" description="Cytochrome c" evidence="22">
    <location>
        <begin position="278"/>
        <end position="369"/>
    </location>
</feature>
<dbReference type="EC" id="7.1.1.9" evidence="4"/>
<keyword evidence="6 19" id="KW-0349">Heme</keyword>
<evidence type="ECO:0000256" key="20">
    <source>
        <dbReference type="SAM" id="Phobius"/>
    </source>
</evidence>
<evidence type="ECO:0000256" key="6">
    <source>
        <dbReference type="ARBA" id="ARBA00022617"/>
    </source>
</evidence>
<organism evidence="23 24">
    <name type="scientific">Paraburkholderia caribensis MBA4</name>
    <dbReference type="NCBI Taxonomy" id="1323664"/>
    <lineage>
        <taxon>Bacteria</taxon>
        <taxon>Pseudomonadati</taxon>
        <taxon>Pseudomonadota</taxon>
        <taxon>Betaproteobacteria</taxon>
        <taxon>Burkholderiales</taxon>
        <taxon>Burkholderiaceae</taxon>
        <taxon>Paraburkholderia</taxon>
    </lineage>
</organism>
<evidence type="ECO:0000256" key="5">
    <source>
        <dbReference type="ARBA" id="ARBA00022448"/>
    </source>
</evidence>
<evidence type="ECO:0000256" key="10">
    <source>
        <dbReference type="ARBA" id="ARBA00022967"/>
    </source>
</evidence>
<evidence type="ECO:0000256" key="19">
    <source>
        <dbReference type="PROSITE-ProRule" id="PRU00433"/>
    </source>
</evidence>
<proteinExistence type="inferred from homology"/>
<dbReference type="InterPro" id="IPR045187">
    <property type="entry name" value="CcO_II"/>
</dbReference>
<dbReference type="GO" id="GO:0016020">
    <property type="term" value="C:membrane"/>
    <property type="evidence" value="ECO:0007669"/>
    <property type="project" value="UniProtKB-SubCell"/>
</dbReference>
<dbReference type="Proteomes" id="UP000019146">
    <property type="component" value="Chromosome 2"/>
</dbReference>
<evidence type="ECO:0000256" key="9">
    <source>
        <dbReference type="ARBA" id="ARBA00022723"/>
    </source>
</evidence>
<keyword evidence="10" id="KW-1278">Translocase</keyword>
<evidence type="ECO:0000256" key="16">
    <source>
        <dbReference type="ARBA" id="ARBA00024688"/>
    </source>
</evidence>
<dbReference type="InterPro" id="IPR001505">
    <property type="entry name" value="Copper_CuA"/>
</dbReference>
<evidence type="ECO:0000313" key="24">
    <source>
        <dbReference type="Proteomes" id="UP000019146"/>
    </source>
</evidence>
<feature type="domain" description="Cytochrome oxidase subunit II copper A binding" evidence="21">
    <location>
        <begin position="151"/>
        <end position="267"/>
    </location>
</feature>
<dbReference type="InterPro" id="IPR009056">
    <property type="entry name" value="Cyt_c-like_dom"/>
</dbReference>
<dbReference type="InterPro" id="IPR008972">
    <property type="entry name" value="Cupredoxin"/>
</dbReference>
<keyword evidence="23" id="KW-0560">Oxidoreductase</keyword>
<keyword evidence="5" id="KW-0813">Transport</keyword>
<dbReference type="PROSITE" id="PS50857">
    <property type="entry name" value="COX2_CUA"/>
    <property type="match status" value="1"/>
</dbReference>
<comment type="catalytic activity">
    <reaction evidence="18">
        <text>4 Fe(II)-[cytochrome c] + O2 + 8 H(+)(in) = 4 Fe(III)-[cytochrome c] + 2 H2O + 4 H(+)(out)</text>
        <dbReference type="Rhea" id="RHEA:11436"/>
        <dbReference type="Rhea" id="RHEA-COMP:10350"/>
        <dbReference type="Rhea" id="RHEA-COMP:14399"/>
        <dbReference type="ChEBI" id="CHEBI:15377"/>
        <dbReference type="ChEBI" id="CHEBI:15378"/>
        <dbReference type="ChEBI" id="CHEBI:15379"/>
        <dbReference type="ChEBI" id="CHEBI:29033"/>
        <dbReference type="ChEBI" id="CHEBI:29034"/>
        <dbReference type="EC" id="7.1.1.9"/>
    </reaction>
</comment>
<dbReference type="GO" id="GO:0004129">
    <property type="term" value="F:cytochrome-c oxidase activity"/>
    <property type="evidence" value="ECO:0007669"/>
    <property type="project" value="UniProtKB-EC"/>
</dbReference>
<evidence type="ECO:0000256" key="1">
    <source>
        <dbReference type="ARBA" id="ARBA00004141"/>
    </source>
</evidence>
<dbReference type="SUPFAM" id="SSF49503">
    <property type="entry name" value="Cupredoxins"/>
    <property type="match status" value="1"/>
</dbReference>
<evidence type="ECO:0000256" key="7">
    <source>
        <dbReference type="ARBA" id="ARBA00022660"/>
    </source>
</evidence>
<dbReference type="GO" id="GO:0042773">
    <property type="term" value="P:ATP synthesis coupled electron transport"/>
    <property type="evidence" value="ECO:0007669"/>
    <property type="project" value="TreeGrafter"/>
</dbReference>
<dbReference type="Pfam" id="PF00034">
    <property type="entry name" value="Cytochrom_C"/>
    <property type="match status" value="1"/>
</dbReference>
<dbReference type="Pfam" id="PF00116">
    <property type="entry name" value="COX2"/>
    <property type="match status" value="1"/>
</dbReference>
<dbReference type="Gene3D" id="1.10.287.90">
    <property type="match status" value="1"/>
</dbReference>
<sequence>MLQFDVPHRVESKQMTDDLGVRPASWRAGRALRIGVVAFAQLMALDAAAGPEQSALHPASVQAAHILSLWNLTLVICAAVFAAVLLATLVALLRNRRNGDSPLVAPRPGERTAARTRNAVIAATAASVVLLVGLVIADVMTDRALSKLPVENAVHIEVTGQQWWWQAVYSPEAGQPGFATANELHVPVGRPVIVDLKAGDVIHTFWVPNLHGKKDMLPGIQTTIEFRADKPGTYRGQCAEFCGAEHALMAMLVVAQSPEQYAAWRGQQVTSASGPSDALAQRGRRIFEQSSCAGCHTVRGSSAQGTLGPDLTHLMSRQTIAAGALANTPADLLQWIRDPQAVKPGTTMPAVPLAADDLRAVIAWLGTLQ</sequence>
<evidence type="ECO:0000256" key="18">
    <source>
        <dbReference type="ARBA" id="ARBA00047816"/>
    </source>
</evidence>
<accession>A0A0P0RJU0</accession>
<keyword evidence="12 20" id="KW-1133">Transmembrane helix</keyword>
<evidence type="ECO:0000256" key="13">
    <source>
        <dbReference type="ARBA" id="ARBA00023004"/>
    </source>
</evidence>
<dbReference type="PANTHER" id="PTHR22888">
    <property type="entry name" value="CYTOCHROME C OXIDASE, SUBUNIT II"/>
    <property type="match status" value="1"/>
</dbReference>
<keyword evidence="8 20" id="KW-0812">Transmembrane</keyword>
<keyword evidence="11" id="KW-0249">Electron transport</keyword>
<dbReference type="AlphaFoldDB" id="A0A0P0RJU0"/>
<comment type="function">
    <text evidence="16">Subunits I and II form the functional core of the enzyme complex. Electrons originating in cytochrome c are transferred via heme a and Cu(A) to the binuclear center formed by heme a3 and Cu(B).</text>
</comment>
<reference evidence="23 24" key="1">
    <citation type="journal article" date="2014" name="Genome Announc.">
        <title>Draft Genome Sequence of the Haloacid-Degrading Burkholderia caribensis Strain MBA4.</title>
        <authorList>
            <person name="Pan Y."/>
            <person name="Kong K.F."/>
            <person name="Tsang J.S."/>
        </authorList>
    </citation>
    <scope>NUCLEOTIDE SEQUENCE [LARGE SCALE GENOMIC DNA]</scope>
    <source>
        <strain evidence="23 24">MBA4</strain>
    </source>
</reference>
<feature type="transmembrane region" description="Helical" evidence="20">
    <location>
        <begin position="69"/>
        <end position="93"/>
    </location>
</feature>
<dbReference type="EMBL" id="CP012747">
    <property type="protein sequence ID" value="ALL69066.1"/>
    <property type="molecule type" value="Genomic_DNA"/>
</dbReference>
<evidence type="ECO:0000256" key="15">
    <source>
        <dbReference type="ARBA" id="ARBA00023136"/>
    </source>
</evidence>
<evidence type="ECO:0000256" key="2">
    <source>
        <dbReference type="ARBA" id="ARBA00004418"/>
    </source>
</evidence>
<dbReference type="InterPro" id="IPR036257">
    <property type="entry name" value="Cyt_c_oxidase_su2_TM_sf"/>
</dbReference>
<dbReference type="PANTHER" id="PTHR22888:SF9">
    <property type="entry name" value="CYTOCHROME C OXIDASE SUBUNIT 2"/>
    <property type="match status" value="1"/>
</dbReference>
<gene>
    <name evidence="23" type="ORF">K788_0004720</name>
</gene>
<evidence type="ECO:0000313" key="23">
    <source>
        <dbReference type="EMBL" id="ALL69066.1"/>
    </source>
</evidence>
<dbReference type="PROSITE" id="PS00078">
    <property type="entry name" value="COX2"/>
    <property type="match status" value="1"/>
</dbReference>
<keyword evidence="14" id="KW-0186">Copper</keyword>
<evidence type="ECO:0000256" key="4">
    <source>
        <dbReference type="ARBA" id="ARBA00012949"/>
    </source>
</evidence>
<keyword evidence="15 20" id="KW-0472">Membrane</keyword>
<keyword evidence="13 19" id="KW-0408">Iron</keyword>